<keyword evidence="2" id="KW-0813">Transport</keyword>
<feature type="transmembrane region" description="Helical" evidence="10">
    <location>
        <begin position="131"/>
        <end position="159"/>
    </location>
</feature>
<evidence type="ECO:0000256" key="6">
    <source>
        <dbReference type="ARBA" id="ARBA00022692"/>
    </source>
</evidence>
<keyword evidence="8" id="KW-0764">Sulfate transport</keyword>
<dbReference type="NCBIfam" id="NF009407">
    <property type="entry name" value="PRK12768.1"/>
    <property type="match status" value="1"/>
</dbReference>
<evidence type="ECO:0000313" key="11">
    <source>
        <dbReference type="EMBL" id="OLY44546.1"/>
    </source>
</evidence>
<dbReference type="OrthoDB" id="5421146at2"/>
<evidence type="ECO:0000313" key="12">
    <source>
        <dbReference type="Proteomes" id="UP000187344"/>
    </source>
</evidence>
<dbReference type="GO" id="GO:0005886">
    <property type="term" value="C:plasma membrane"/>
    <property type="evidence" value="ECO:0007669"/>
    <property type="project" value="TreeGrafter"/>
</dbReference>
<dbReference type="GO" id="GO:0009675">
    <property type="term" value="F:high-affinity sulfate:proton symporter activity"/>
    <property type="evidence" value="ECO:0007669"/>
    <property type="project" value="TreeGrafter"/>
</dbReference>
<feature type="transmembrane region" description="Helical" evidence="10">
    <location>
        <begin position="21"/>
        <end position="40"/>
    </location>
</feature>
<evidence type="ECO:0000256" key="2">
    <source>
        <dbReference type="ARBA" id="ARBA00022448"/>
    </source>
</evidence>
<accession>A0A1R0FC19</accession>
<dbReference type="RefSeq" id="WP_075869664.1">
    <property type="nucleotide sequence ID" value="NZ_CALYQA010000005.1"/>
</dbReference>
<keyword evidence="6 10" id="KW-0812">Transmembrane</keyword>
<evidence type="ECO:0000256" key="10">
    <source>
        <dbReference type="SAM" id="Phobius"/>
    </source>
</evidence>
<evidence type="ECO:0000256" key="7">
    <source>
        <dbReference type="ARBA" id="ARBA00022989"/>
    </source>
</evidence>
<evidence type="ECO:0000256" key="9">
    <source>
        <dbReference type="ARBA" id="ARBA00023136"/>
    </source>
</evidence>
<dbReference type="EMBL" id="LXYT01000001">
    <property type="protein sequence ID" value="OLY44546.1"/>
    <property type="molecule type" value="Genomic_DNA"/>
</dbReference>
<evidence type="ECO:0000256" key="8">
    <source>
        <dbReference type="ARBA" id="ARBA00023032"/>
    </source>
</evidence>
<evidence type="ECO:0000256" key="4">
    <source>
        <dbReference type="ARBA" id="ARBA00022519"/>
    </source>
</evidence>
<proteinExistence type="predicted"/>
<organism evidence="11 12">
    <name type="scientific">Bartonella apis</name>
    <dbReference type="NCBI Taxonomy" id="1686310"/>
    <lineage>
        <taxon>Bacteria</taxon>
        <taxon>Pseudomonadati</taxon>
        <taxon>Pseudomonadota</taxon>
        <taxon>Alphaproteobacteria</taxon>
        <taxon>Hyphomicrobiales</taxon>
        <taxon>Bartonellaceae</taxon>
        <taxon>Bartonella</taxon>
    </lineage>
</organism>
<dbReference type="InterPro" id="IPR050480">
    <property type="entry name" value="CysZ-like"/>
</dbReference>
<feature type="transmembrane region" description="Helical" evidence="10">
    <location>
        <begin position="191"/>
        <end position="224"/>
    </location>
</feature>
<gene>
    <name evidence="11" type="ORF">PEB0149_020160</name>
</gene>
<keyword evidence="7 10" id="KW-1133">Transmembrane helix</keyword>
<dbReference type="AlphaFoldDB" id="A0A1R0FC19"/>
<dbReference type="Pfam" id="PF07264">
    <property type="entry name" value="EI24"/>
    <property type="match status" value="1"/>
</dbReference>
<evidence type="ECO:0000256" key="5">
    <source>
        <dbReference type="ARBA" id="ARBA00022605"/>
    </source>
</evidence>
<dbReference type="PANTHER" id="PTHR37468:SF1">
    <property type="entry name" value="SULFATE TRANSPORTER CYSZ"/>
    <property type="match status" value="1"/>
</dbReference>
<dbReference type="GeneID" id="92990831"/>
<keyword evidence="4" id="KW-0997">Cell inner membrane</keyword>
<keyword evidence="9 10" id="KW-0472">Membrane</keyword>
<evidence type="ECO:0000256" key="1">
    <source>
        <dbReference type="ARBA" id="ARBA00004141"/>
    </source>
</evidence>
<keyword evidence="12" id="KW-1185">Reference proteome</keyword>
<evidence type="ECO:0000256" key="3">
    <source>
        <dbReference type="ARBA" id="ARBA00022475"/>
    </source>
</evidence>
<dbReference type="Proteomes" id="UP000187344">
    <property type="component" value="Unassembled WGS sequence"/>
</dbReference>
<keyword evidence="5" id="KW-0028">Amino-acid biosynthesis</keyword>
<protein>
    <submittedName>
        <fullName evidence="11">CysZ protein</fullName>
    </submittedName>
</protein>
<dbReference type="GO" id="GO:0019344">
    <property type="term" value="P:cysteine biosynthetic process"/>
    <property type="evidence" value="ECO:0007669"/>
    <property type="project" value="TreeGrafter"/>
</dbReference>
<name>A0A1R0FC19_9HYPH</name>
<sequence>MIFDAAYRAFSRLFTPPYRSMLWKALGVTLLLLAILWFSLRELFLYYIWPYLQQYMPDFPDWAGWLGFVAVIVFSVGLALLMALLIAPITSLIGGYFMDDAAEIIEKTDYPDDPVGVAMPLGRSLVISLKFLVLSLVGNIIALILYFFPGVNLVAFYAINGYLFGREYFEFAACRHRTELEAHQFYKQNALYVFCGGLIIALFVSVPVLNLLTPLFAAAMMTYLHKSLSRKKQALSR</sequence>
<keyword evidence="3" id="KW-1003">Cell membrane</keyword>
<comment type="caution">
    <text evidence="11">The sequence shown here is derived from an EMBL/GenBank/DDBJ whole genome shotgun (WGS) entry which is preliminary data.</text>
</comment>
<comment type="subcellular location">
    <subcellularLocation>
        <location evidence="1">Membrane</location>
        <topology evidence="1">Multi-pass membrane protein</topology>
    </subcellularLocation>
</comment>
<dbReference type="GO" id="GO:0000103">
    <property type="term" value="P:sulfate assimilation"/>
    <property type="evidence" value="ECO:0007669"/>
    <property type="project" value="TreeGrafter"/>
</dbReference>
<dbReference type="PANTHER" id="PTHR37468">
    <property type="entry name" value="SULFATE TRANSPORTER CYSZ"/>
    <property type="match status" value="1"/>
</dbReference>
<reference evidence="11 12" key="1">
    <citation type="submission" date="2016-12" db="EMBL/GenBank/DDBJ databases">
        <title>Comparative genomics of Bartonella apis.</title>
        <authorList>
            <person name="Engel P."/>
        </authorList>
    </citation>
    <scope>NUCLEOTIDE SEQUENCE [LARGE SCALE GENOMIC DNA]</scope>
    <source>
        <strain evidence="11 12">PEB0149</strain>
    </source>
</reference>
<dbReference type="InterPro" id="IPR059112">
    <property type="entry name" value="CysZ/EI24"/>
</dbReference>
<feature type="transmembrane region" description="Helical" evidence="10">
    <location>
        <begin position="62"/>
        <end position="87"/>
    </location>
</feature>